<evidence type="ECO:0000256" key="1">
    <source>
        <dbReference type="ARBA" id="ARBA00006521"/>
    </source>
</evidence>
<dbReference type="EMBL" id="JACHLN010000001">
    <property type="protein sequence ID" value="MBB4838097.1"/>
    <property type="molecule type" value="Genomic_DNA"/>
</dbReference>
<dbReference type="InterPro" id="IPR005122">
    <property type="entry name" value="Uracil-DNA_glycosylase-like"/>
</dbReference>
<evidence type="ECO:0000256" key="9">
    <source>
        <dbReference type="ARBA" id="ARBA00023204"/>
    </source>
</evidence>
<dbReference type="InterPro" id="IPR025404">
    <property type="entry name" value="DUF4130"/>
</dbReference>
<dbReference type="GO" id="GO:0046872">
    <property type="term" value="F:metal ion binding"/>
    <property type="evidence" value="ECO:0007669"/>
    <property type="project" value="UniProtKB-KW"/>
</dbReference>
<proteinExistence type="inferred from homology"/>
<organism evidence="11 12">
    <name type="scientific">Sphingomonas kyeonggiensis</name>
    <dbReference type="NCBI Taxonomy" id="1268553"/>
    <lineage>
        <taxon>Bacteria</taxon>
        <taxon>Pseudomonadati</taxon>
        <taxon>Pseudomonadota</taxon>
        <taxon>Alphaproteobacteria</taxon>
        <taxon>Sphingomonadales</taxon>
        <taxon>Sphingomonadaceae</taxon>
        <taxon>Sphingomonas</taxon>
    </lineage>
</organism>
<name>A0A7W7NRR8_9SPHN</name>
<keyword evidence="11" id="KW-0548">Nucleotidyltransferase</keyword>
<dbReference type="SUPFAM" id="SSF52141">
    <property type="entry name" value="Uracil-DNA glycosylase-like"/>
    <property type="match status" value="1"/>
</dbReference>
<comment type="caution">
    <text evidence="11">The sequence shown here is derived from an EMBL/GenBank/DDBJ whole genome shotgun (WGS) entry which is preliminary data.</text>
</comment>
<evidence type="ECO:0000256" key="2">
    <source>
        <dbReference type="ARBA" id="ARBA00019403"/>
    </source>
</evidence>
<keyword evidence="9" id="KW-0234">DNA repair</keyword>
<gene>
    <name evidence="11" type="ORF">HNP52_001148</name>
</gene>
<comment type="similarity">
    <text evidence="1">Belongs to the uracil-DNA glycosylase (UDG) superfamily. Type 4 (UDGa) family.</text>
</comment>
<evidence type="ECO:0000313" key="12">
    <source>
        <dbReference type="Proteomes" id="UP000575241"/>
    </source>
</evidence>
<dbReference type="InterPro" id="IPR051536">
    <property type="entry name" value="UDG_Type-4/5"/>
</dbReference>
<dbReference type="GO" id="GO:0051539">
    <property type="term" value="F:4 iron, 4 sulfur cluster binding"/>
    <property type="evidence" value="ECO:0007669"/>
    <property type="project" value="UniProtKB-KW"/>
</dbReference>
<keyword evidence="8" id="KW-0411">Iron-sulfur</keyword>
<dbReference type="SMART" id="SM00987">
    <property type="entry name" value="UreE_C"/>
    <property type="match status" value="1"/>
</dbReference>
<keyword evidence="12" id="KW-1185">Reference proteome</keyword>
<sequence length="464" mass="51657">MRVVTLAAEDDFEGWRDAARGLAQAGVPASEILWQVGETPVDLFADEAVLPPAASRALKVPRAFLDLAQSAILHSDPERFALLYALLAGDPHRVADPADPLVRRLEGMAREVRRDIHKMRAFVRFREVQDAQPFPGTGEPNTRFIAWFEPTHHIVRANARFFVDRFTSMRWSILTPELSLHWDTETLTEGPGATKADAPGEDPVEDIWKTYYASIFNPARLKTGAMLKEMPRKYWKNMPETALVRELVATARQRETAMVATQPRPGGNIEGAWEALREEAAHCTRCDLYKHATQTVFGEGPVDARMMIVGEQPGDQEDLAGHPFVGPAGEVFDRAMVEAGIDRAGVYVTNAVKHFKFEPRGKRRIHSKPDAGEIQACRWWYEQERLLVKPELTIALGASAARQMLGKTVTIAATRGRALDLPDGGRGWVTVHPSYLLRLPDRAKAEDAFAAFVEDLKGAEKLLA</sequence>
<dbReference type="RefSeq" id="WP_184163700.1">
    <property type="nucleotide sequence ID" value="NZ_JACHLN010000001.1"/>
</dbReference>
<evidence type="ECO:0000313" key="11">
    <source>
        <dbReference type="EMBL" id="MBB4838097.1"/>
    </source>
</evidence>
<dbReference type="SMART" id="SM00986">
    <property type="entry name" value="UDG"/>
    <property type="match status" value="1"/>
</dbReference>
<dbReference type="Pfam" id="PF13566">
    <property type="entry name" value="DUF4130"/>
    <property type="match status" value="1"/>
</dbReference>
<evidence type="ECO:0000259" key="10">
    <source>
        <dbReference type="SMART" id="SM00986"/>
    </source>
</evidence>
<dbReference type="PANTHER" id="PTHR33693">
    <property type="entry name" value="TYPE-5 URACIL-DNA GLYCOSYLASE"/>
    <property type="match status" value="1"/>
</dbReference>
<dbReference type="CDD" id="cd10030">
    <property type="entry name" value="UDG-F4_TTUDGA_SPO1dp_like"/>
    <property type="match status" value="1"/>
</dbReference>
<accession>A0A7W7NRR8</accession>
<keyword evidence="3" id="KW-0004">4Fe-4S</keyword>
<keyword evidence="6" id="KW-0378">Hydrolase</keyword>
<feature type="domain" description="Uracil-DNA glycosylase-like" evidence="10">
    <location>
        <begin position="297"/>
        <end position="457"/>
    </location>
</feature>
<protein>
    <recommendedName>
        <fullName evidence="2">Type-4 uracil-DNA glycosylase</fullName>
    </recommendedName>
</protein>
<dbReference type="GO" id="GO:0097506">
    <property type="term" value="F:deaminated base DNA N-glycosylase activity"/>
    <property type="evidence" value="ECO:0007669"/>
    <property type="project" value="UniProtKB-ARBA"/>
</dbReference>
<evidence type="ECO:0000256" key="3">
    <source>
        <dbReference type="ARBA" id="ARBA00022485"/>
    </source>
</evidence>
<dbReference type="Gene3D" id="3.40.470.10">
    <property type="entry name" value="Uracil-DNA glycosylase-like domain"/>
    <property type="match status" value="1"/>
</dbReference>
<evidence type="ECO:0000256" key="7">
    <source>
        <dbReference type="ARBA" id="ARBA00023004"/>
    </source>
</evidence>
<dbReference type="Proteomes" id="UP000575241">
    <property type="component" value="Unassembled WGS sequence"/>
</dbReference>
<dbReference type="NCBIfam" id="TIGR03915">
    <property type="entry name" value="SAM_7_link_chp"/>
    <property type="match status" value="1"/>
</dbReference>
<evidence type="ECO:0000256" key="5">
    <source>
        <dbReference type="ARBA" id="ARBA00022763"/>
    </source>
</evidence>
<dbReference type="NCBIfam" id="TIGR03914">
    <property type="entry name" value="UDG_fam_dom"/>
    <property type="match status" value="1"/>
</dbReference>
<evidence type="ECO:0000256" key="6">
    <source>
        <dbReference type="ARBA" id="ARBA00022801"/>
    </source>
</evidence>
<dbReference type="GO" id="GO:0016779">
    <property type="term" value="F:nucleotidyltransferase activity"/>
    <property type="evidence" value="ECO:0007669"/>
    <property type="project" value="UniProtKB-KW"/>
</dbReference>
<evidence type="ECO:0000256" key="8">
    <source>
        <dbReference type="ARBA" id="ARBA00023014"/>
    </source>
</evidence>
<dbReference type="Pfam" id="PF03167">
    <property type="entry name" value="UDG"/>
    <property type="match status" value="1"/>
</dbReference>
<dbReference type="InterPro" id="IPR023875">
    <property type="entry name" value="DNA_repair_put"/>
</dbReference>
<dbReference type="AlphaFoldDB" id="A0A7W7NRR8"/>
<keyword evidence="7" id="KW-0408">Iron</keyword>
<reference evidence="11 12" key="1">
    <citation type="submission" date="2020-08" db="EMBL/GenBank/DDBJ databases">
        <title>Functional genomics of gut bacteria from endangered species of beetles.</title>
        <authorList>
            <person name="Carlos-Shanley C."/>
        </authorList>
    </citation>
    <scope>NUCLEOTIDE SEQUENCE [LARGE SCALE GENOMIC DNA]</scope>
    <source>
        <strain evidence="11 12">S00224</strain>
    </source>
</reference>
<keyword evidence="11" id="KW-0808">Transferase</keyword>
<dbReference type="InterPro" id="IPR005273">
    <property type="entry name" value="Ura-DNA_glyco_family4"/>
</dbReference>
<dbReference type="InterPro" id="IPR036895">
    <property type="entry name" value="Uracil-DNA_glycosylase-like_sf"/>
</dbReference>
<evidence type="ECO:0000256" key="4">
    <source>
        <dbReference type="ARBA" id="ARBA00022723"/>
    </source>
</evidence>
<dbReference type="PANTHER" id="PTHR33693:SF9">
    <property type="entry name" value="TYPE-4 URACIL-DNA GLYCOSYLASE"/>
    <property type="match status" value="1"/>
</dbReference>
<dbReference type="GO" id="GO:0006281">
    <property type="term" value="P:DNA repair"/>
    <property type="evidence" value="ECO:0007669"/>
    <property type="project" value="UniProtKB-KW"/>
</dbReference>
<keyword evidence="4" id="KW-0479">Metal-binding</keyword>
<keyword evidence="5" id="KW-0227">DNA damage</keyword>